<dbReference type="InterPro" id="IPR036102">
    <property type="entry name" value="OsmC/Ohrsf"/>
</dbReference>
<evidence type="ECO:0000313" key="2">
    <source>
        <dbReference type="Proteomes" id="UP001229251"/>
    </source>
</evidence>
<comment type="caution">
    <text evidence="1">The sequence shown here is derived from an EMBL/GenBank/DDBJ whole genome shotgun (WGS) entry which is preliminary data.</text>
</comment>
<dbReference type="InterPro" id="IPR015946">
    <property type="entry name" value="KH_dom-like_a/b"/>
</dbReference>
<organism evidence="1 2">
    <name type="scientific">Facklamia hominis</name>
    <dbReference type="NCBI Taxonomy" id="178214"/>
    <lineage>
        <taxon>Bacteria</taxon>
        <taxon>Bacillati</taxon>
        <taxon>Bacillota</taxon>
        <taxon>Bacilli</taxon>
        <taxon>Lactobacillales</taxon>
        <taxon>Aerococcaceae</taxon>
        <taxon>Facklamia</taxon>
    </lineage>
</organism>
<protein>
    <submittedName>
        <fullName evidence="1">OsmC family protein</fullName>
    </submittedName>
</protein>
<dbReference type="InterPro" id="IPR003718">
    <property type="entry name" value="OsmC/Ohr_fam"/>
</dbReference>
<dbReference type="Proteomes" id="UP001229251">
    <property type="component" value="Unassembled WGS sequence"/>
</dbReference>
<sequence length="151" mass="17379">MDQNLKLSFPGGLVTKTDMGDFILITDYPEDRGGTNISFNPWRLFLSSILTCQGVNLAKYCVANDLDYKNIEIELESLVEDNRRDPFPEYHLKVSIPDDFPKEHIETMVEFFNDCPVVNHLTKLNPIVKTYVSDKLVSSMERSETVKDDRK</sequence>
<dbReference type="Gene3D" id="3.30.300.20">
    <property type="match status" value="1"/>
</dbReference>
<proteinExistence type="predicted"/>
<gene>
    <name evidence="1" type="ORF">QP433_01645</name>
</gene>
<dbReference type="PANTHER" id="PTHR39624:SF2">
    <property type="entry name" value="OSMC-LIKE PROTEIN"/>
    <property type="match status" value="1"/>
</dbReference>
<evidence type="ECO:0000313" key="1">
    <source>
        <dbReference type="EMBL" id="MDK7186679.1"/>
    </source>
</evidence>
<dbReference type="SUPFAM" id="SSF82784">
    <property type="entry name" value="OsmC-like"/>
    <property type="match status" value="1"/>
</dbReference>
<reference evidence="1" key="1">
    <citation type="submission" date="2023-05" db="EMBL/GenBank/DDBJ databases">
        <title>Cataloging the Phylogenetic Diversity of Human Bladder Bacteria.</title>
        <authorList>
            <person name="Du J."/>
        </authorList>
    </citation>
    <scope>NUCLEOTIDE SEQUENCE</scope>
    <source>
        <strain evidence="1">UMB1231</strain>
    </source>
</reference>
<name>A0AAJ1V567_9LACT</name>
<dbReference type="AlphaFoldDB" id="A0AAJ1V567"/>
<dbReference type="RefSeq" id="WP_016648451.1">
    <property type="nucleotide sequence ID" value="NZ_CP138857.1"/>
</dbReference>
<dbReference type="EMBL" id="JASOOE010000002">
    <property type="protein sequence ID" value="MDK7186679.1"/>
    <property type="molecule type" value="Genomic_DNA"/>
</dbReference>
<dbReference type="PANTHER" id="PTHR39624">
    <property type="entry name" value="PROTEIN INVOLVED IN RIMO-MEDIATED BETA-METHYLTHIOLATION OF RIBOSOMAL PROTEIN S12 YCAO"/>
    <property type="match status" value="1"/>
</dbReference>
<accession>A0AAJ1V567</accession>
<dbReference type="Pfam" id="PF02566">
    <property type="entry name" value="OsmC"/>
    <property type="match status" value="1"/>
</dbReference>